<protein>
    <submittedName>
        <fullName evidence="2">FAD-dependent monooxygenase</fullName>
    </submittedName>
</protein>
<dbReference type="GO" id="GO:0004497">
    <property type="term" value="F:monooxygenase activity"/>
    <property type="evidence" value="ECO:0007669"/>
    <property type="project" value="UniProtKB-KW"/>
</dbReference>
<evidence type="ECO:0000259" key="1">
    <source>
        <dbReference type="Pfam" id="PF01494"/>
    </source>
</evidence>
<dbReference type="Gene3D" id="3.50.50.60">
    <property type="entry name" value="FAD/NAD(P)-binding domain"/>
    <property type="match status" value="1"/>
</dbReference>
<organism evidence="2 3">
    <name type="scientific">Candidatus Brachybacterium merdavium</name>
    <dbReference type="NCBI Taxonomy" id="2838513"/>
    <lineage>
        <taxon>Bacteria</taxon>
        <taxon>Bacillati</taxon>
        <taxon>Actinomycetota</taxon>
        <taxon>Actinomycetes</taxon>
        <taxon>Micrococcales</taxon>
        <taxon>Dermabacteraceae</taxon>
        <taxon>Brachybacterium</taxon>
    </lineage>
</organism>
<accession>A0A9D2LET8</accession>
<keyword evidence="2" id="KW-0560">Oxidoreductase</keyword>
<proteinExistence type="predicted"/>
<name>A0A9D2LET8_9MICO</name>
<dbReference type="AlphaFoldDB" id="A0A9D2LET8"/>
<dbReference type="InterPro" id="IPR051704">
    <property type="entry name" value="FAD_aromatic-hydroxylase"/>
</dbReference>
<dbReference type="Proteomes" id="UP000823823">
    <property type="component" value="Unassembled WGS sequence"/>
</dbReference>
<dbReference type="GO" id="GO:0071949">
    <property type="term" value="F:FAD binding"/>
    <property type="evidence" value="ECO:0007669"/>
    <property type="project" value="InterPro"/>
</dbReference>
<dbReference type="InterPro" id="IPR002938">
    <property type="entry name" value="FAD-bd"/>
</dbReference>
<dbReference type="PRINTS" id="PR00420">
    <property type="entry name" value="RNGMNOXGNASE"/>
</dbReference>
<keyword evidence="2" id="KW-0503">Monooxygenase</keyword>
<dbReference type="InterPro" id="IPR036188">
    <property type="entry name" value="FAD/NAD-bd_sf"/>
</dbReference>
<gene>
    <name evidence="2" type="ORF">H9786_10680</name>
</gene>
<sequence length="387" mass="41354">MDVTIIGGGVCGLALSHQLAPDHDVTVFEASPGPRGGGYMIDFFGPGVAAAERMGVLEELRSRGTLFNGARWERPNRRITGRIDVTSLIGDGFEGYFSILRPEVELGLLAQLPSSVDLRYGTQVVAVRDADLRGAGSPRSAQVELADGTTRTADLVVACDGVRSRAREHVAPGHGRVIPMGYRAASYLFEDPELVAELGDWAMLTDTLCRTGGLYAAGPTQAAVLLAEEVDRSVTDRPVSSPQLLQKTYAGLHPLVDRALEHAPATYYDDLVAQSVAPRWSRGRVALAGDAAGAVSLLAGMGTSLAIAGAETLAQSLRAAGPHVEVGLADYERRWRPVVERGQRMGRRSASAFLPSTKRQQLMRRLTLRGLGVPGAARRLGRRLTRG</sequence>
<reference evidence="2" key="1">
    <citation type="journal article" date="2021" name="PeerJ">
        <title>Extensive microbial diversity within the chicken gut microbiome revealed by metagenomics and culture.</title>
        <authorList>
            <person name="Gilroy R."/>
            <person name="Ravi A."/>
            <person name="Getino M."/>
            <person name="Pursley I."/>
            <person name="Horton D.L."/>
            <person name="Alikhan N.F."/>
            <person name="Baker D."/>
            <person name="Gharbi K."/>
            <person name="Hall N."/>
            <person name="Watson M."/>
            <person name="Adriaenssens E.M."/>
            <person name="Foster-Nyarko E."/>
            <person name="Jarju S."/>
            <person name="Secka A."/>
            <person name="Antonio M."/>
            <person name="Oren A."/>
            <person name="Chaudhuri R.R."/>
            <person name="La Ragione R."/>
            <person name="Hildebrand F."/>
            <person name="Pallen M.J."/>
        </authorList>
    </citation>
    <scope>NUCLEOTIDE SEQUENCE</scope>
    <source>
        <strain evidence="2">ChiHjej13B12-24818</strain>
    </source>
</reference>
<dbReference type="Pfam" id="PF01494">
    <property type="entry name" value="FAD_binding_3"/>
    <property type="match status" value="1"/>
</dbReference>
<evidence type="ECO:0000313" key="2">
    <source>
        <dbReference type="EMBL" id="HJB10975.1"/>
    </source>
</evidence>
<feature type="domain" description="FAD-binding" evidence="1">
    <location>
        <begin position="2"/>
        <end position="341"/>
    </location>
</feature>
<comment type="caution">
    <text evidence="2">The sequence shown here is derived from an EMBL/GenBank/DDBJ whole genome shotgun (WGS) entry which is preliminary data.</text>
</comment>
<evidence type="ECO:0000313" key="3">
    <source>
        <dbReference type="Proteomes" id="UP000823823"/>
    </source>
</evidence>
<reference evidence="2" key="2">
    <citation type="submission" date="2021-04" db="EMBL/GenBank/DDBJ databases">
        <authorList>
            <person name="Gilroy R."/>
        </authorList>
    </citation>
    <scope>NUCLEOTIDE SEQUENCE</scope>
    <source>
        <strain evidence="2">ChiHjej13B12-24818</strain>
    </source>
</reference>
<dbReference type="PANTHER" id="PTHR46865">
    <property type="entry name" value="OXIDOREDUCTASE-RELATED"/>
    <property type="match status" value="1"/>
</dbReference>
<dbReference type="SUPFAM" id="SSF51905">
    <property type="entry name" value="FAD/NAD(P)-binding domain"/>
    <property type="match status" value="1"/>
</dbReference>
<dbReference type="EMBL" id="DWZH01000085">
    <property type="protein sequence ID" value="HJB10975.1"/>
    <property type="molecule type" value="Genomic_DNA"/>
</dbReference>